<dbReference type="GeneID" id="9623595"/>
<feature type="compositionally biased region" description="Polar residues" evidence="2">
    <location>
        <begin position="1125"/>
        <end position="1134"/>
    </location>
</feature>
<feature type="compositionally biased region" description="Low complexity" evidence="2">
    <location>
        <begin position="1230"/>
        <end position="1243"/>
    </location>
</feature>
<evidence type="ECO:0000313" key="4">
    <source>
        <dbReference type="Proteomes" id="UP000001058"/>
    </source>
</evidence>
<organism evidence="4">
    <name type="scientific">Volvox carteri f. nagariensis</name>
    <dbReference type="NCBI Taxonomy" id="3068"/>
    <lineage>
        <taxon>Eukaryota</taxon>
        <taxon>Viridiplantae</taxon>
        <taxon>Chlorophyta</taxon>
        <taxon>core chlorophytes</taxon>
        <taxon>Chlorophyceae</taxon>
        <taxon>CS clade</taxon>
        <taxon>Chlamydomonadales</taxon>
        <taxon>Volvocaceae</taxon>
        <taxon>Volvox</taxon>
    </lineage>
</organism>
<feature type="compositionally biased region" description="Low complexity" evidence="2">
    <location>
        <begin position="1095"/>
        <end position="1106"/>
    </location>
</feature>
<dbReference type="PANTHER" id="PTHR15157">
    <property type="entry name" value="UV RADIATION RESISTANCE-ASSOCIATED GENE PROTEIN"/>
    <property type="match status" value="1"/>
</dbReference>
<feature type="region of interest" description="Disordered" evidence="2">
    <location>
        <begin position="952"/>
        <end position="1003"/>
    </location>
</feature>
<dbReference type="Proteomes" id="UP000001058">
    <property type="component" value="Unassembled WGS sequence"/>
</dbReference>
<dbReference type="STRING" id="3068.D8TR41"/>
<feature type="compositionally biased region" description="Low complexity" evidence="2">
    <location>
        <begin position="1155"/>
        <end position="1170"/>
    </location>
</feature>
<keyword evidence="1" id="KW-0175">Coiled coil</keyword>
<gene>
    <name evidence="3" type="ORF">VOLCADRAFT_89218</name>
</gene>
<feature type="region of interest" description="Disordered" evidence="2">
    <location>
        <begin position="397"/>
        <end position="436"/>
    </location>
</feature>
<dbReference type="eggNOG" id="KOG2896">
    <property type="taxonomic scope" value="Eukaryota"/>
</dbReference>
<evidence type="ECO:0000256" key="2">
    <source>
        <dbReference type="SAM" id="MobiDB-lite"/>
    </source>
</evidence>
<feature type="region of interest" description="Disordered" evidence="2">
    <location>
        <begin position="313"/>
        <end position="362"/>
    </location>
</feature>
<feature type="compositionally biased region" description="Low complexity" evidence="2">
    <location>
        <begin position="410"/>
        <end position="429"/>
    </location>
</feature>
<feature type="compositionally biased region" description="Gly residues" evidence="2">
    <location>
        <begin position="1492"/>
        <end position="1502"/>
    </location>
</feature>
<feature type="region of interest" description="Disordered" evidence="2">
    <location>
        <begin position="1837"/>
        <end position="1857"/>
    </location>
</feature>
<sequence length="1857" mass="189242">MDLEAVGWRPARRLRHVTAVCLHNLYDPAFDGASGYFYELCTWDAQQWAWSRFYRSEQLANNRDLDWARQRLDPDTETMLQGVHHRPDVGPLRLRVYATCNDSTAPKSNSTTVATTLRPSSGSWPVGQNAADAAAAADDDDDDVLPNRSSSDYEAQHLPRLRRQADCCIARNGVGMAHVLRPPLQPSPPPLPLLPQPHTAARLSPVHVSAAGDSSGTAGNDGVSGQCWEQSRLGVGLGTICTSTEPLEAVVERSWGKVSGPGPPSLQLQQQSHQQPDLQTDITSAFGAPAAMQQSREGSGGEDTYQGDKVQLGQGQRQGQGETKHVTRQQGDVHMPRERDHQRQQQQQEVEKEEQQQQQQEQDGRYTVVCAGSLRAQNPAGACPDADVVAATAEVMPAPPASPGGPNGTCSSGPGPGASSACSGSSSRSRSSDFGAVRKEVSAGQLSNGGGSGPGSCEADIGAVDVGAASEANCVGGNLHGRAAVAAAASVAAVASALPQLLDAPAPPWEGSRGNAGGGQAAPDGGGFTCRRKHQEQEQEPEPGQGPQPPRLQLDWDMKMAPGVQRQTCEAEDPVSVRVDETDPQPTPPTEPAQPAEAATATGPSSTSSSSSSTSSSPACSLSSPSCPPGSVTVGELSAVGGSLLGVREVQHVVVCAHPTEVGCAGGSGGDVGRGGGGGVGGGPTPEQAALQEPEDDGGIGHQEGGYSDVGEQCDGEHERYRMNEERYGGDEEGVRWGEEEGSYDGGDGSGDGGGMRLLVEHVFELRELVFLDPRMLRHGWYINLPLLLMEPGRQPFVPPCALPPPPPPPRPPPRSEDDKRALLRWLLSSSSVVQPLQAVGSLEEELQNDDFLASAAAAAEPAATSAVPADGRHLHSPHLHHAHHVHLRPPALHHTGNANPHQRSLSAADAAALLDPGPIPGFLPSALAVLFRQEWPWGSAAAAAAAIAPPAGPPGLRQSSSRQGLEQPLPPTAATPAAAAAASERGSCGRASPGSRRVASTPSLAVVAEVEADAEAAEVTVDSAPGAGRLAGSAATLGSLLRPSGGSAGDFVRTWSGGDADSGSLSAPASPSSSAVSYIAAAAAAAAATLGGPAAASSLASDGGSQTSLTSLAGGRAASPSLPSPSGTNNQELPSEGLAAVQHSWLPAALLPPRRPASRSLRPFASSGQLTGGGAAAGGGGSGGAGPTAGLTAGDSQPPLIDSAAAKRGPAAAAAAVRGRKRAPLGRGPAPQSAAAAPPTNHYHNHHNHHNRGQGHNHQPYFAAAAAATSTAAAAVAPSVQRLCELVEVRANIGKLTQLQERLTATRAGALGVRRRLEAAAERRHLLDDVRARAEAVRVEGRGWSVRVDGMEAQLRAMRAEAVRRRHELHDRARALETAARVLQAAEQRRLSALEQLEGPSGRGHLAELTAALAGRRNRLVSELGRIFQIGPISESLLDPDPLDQTLDSSWAGEWARTAGDWDRQTQQHPQPQREEKASGGKQGAEEDGHPGGGGGGGAEGGPQTRQGGEEERAAGQQTPEGTEGAAMAVSAPSGSASLSGKLRGSNGGGGGGGGGPALGGGRGGDGGGGPTRLAIMGLELPPNLIERSLHGSVGWSPLDLGRRYDADQRTAAGLGYLAAIVDLAATYLGVPLRYPIAPRVSVSYISDPVPPSASVRSGAAAPVAAVAPLAAAALPGAGGAGAAAAAGRGAEWRLLTIATGSLNAVAAAAGPAPPPLPAPPPFAVGLIPGPRGVGVGGRLAVFSSILNANLDPWVATTPAGAVGDDAHPVGLNPAAGLPLFWGDGARDRTRFAYAVYLLSKDVEQLLESHGIPPIAPNQPLPNLYVLISAAASGVSRRAGRGGGGVGGVGGSGTSR</sequence>
<feature type="compositionally biased region" description="Gly residues" evidence="2">
    <location>
        <begin position="514"/>
        <end position="528"/>
    </location>
</feature>
<evidence type="ECO:0000313" key="3">
    <source>
        <dbReference type="EMBL" id="EFJ50270.1"/>
    </source>
</evidence>
<feature type="compositionally biased region" description="Gly residues" evidence="2">
    <location>
        <begin position="1842"/>
        <end position="1857"/>
    </location>
</feature>
<feature type="compositionally biased region" description="Basic and acidic residues" evidence="2">
    <location>
        <begin position="1462"/>
        <end position="1491"/>
    </location>
</feature>
<dbReference type="GO" id="GO:0000149">
    <property type="term" value="F:SNARE binding"/>
    <property type="evidence" value="ECO:0007669"/>
    <property type="project" value="TreeGrafter"/>
</dbReference>
<feature type="compositionally biased region" description="Gly residues" evidence="2">
    <location>
        <begin position="1171"/>
        <end position="1188"/>
    </location>
</feature>
<protein>
    <submittedName>
        <fullName evidence="3">Uncharacterized protein</fullName>
    </submittedName>
</protein>
<feature type="compositionally biased region" description="Basic residues" evidence="2">
    <location>
        <begin position="875"/>
        <end position="886"/>
    </location>
</feature>
<feature type="region of interest" description="Disordered" evidence="2">
    <location>
        <begin position="863"/>
        <end position="886"/>
    </location>
</feature>
<feature type="region of interest" description="Disordered" evidence="2">
    <location>
        <begin position="799"/>
        <end position="818"/>
    </location>
</feature>
<dbReference type="RefSeq" id="XP_002948890.1">
    <property type="nucleotide sequence ID" value="XM_002948844.1"/>
</dbReference>
<feature type="region of interest" description="Disordered" evidence="2">
    <location>
        <begin position="255"/>
        <end position="278"/>
    </location>
</feature>
<feature type="region of interest" description="Disordered" evidence="2">
    <location>
        <begin position="1462"/>
        <end position="1574"/>
    </location>
</feature>
<feature type="compositionally biased region" description="Low complexity" evidence="2">
    <location>
        <begin position="1205"/>
        <end position="1218"/>
    </location>
</feature>
<reference evidence="3 4" key="1">
    <citation type="journal article" date="2010" name="Science">
        <title>Genomic analysis of organismal complexity in the multicellular green alga Volvox carteri.</title>
        <authorList>
            <person name="Prochnik S.E."/>
            <person name="Umen J."/>
            <person name="Nedelcu A.M."/>
            <person name="Hallmann A."/>
            <person name="Miller S.M."/>
            <person name="Nishii I."/>
            <person name="Ferris P."/>
            <person name="Kuo A."/>
            <person name="Mitros T."/>
            <person name="Fritz-Laylin L.K."/>
            <person name="Hellsten U."/>
            <person name="Chapman J."/>
            <person name="Simakov O."/>
            <person name="Rensing S.A."/>
            <person name="Terry A."/>
            <person name="Pangilinan J."/>
            <person name="Kapitonov V."/>
            <person name="Jurka J."/>
            <person name="Salamov A."/>
            <person name="Shapiro H."/>
            <person name="Schmutz J."/>
            <person name="Grimwood J."/>
            <person name="Lindquist E."/>
            <person name="Lucas S."/>
            <person name="Grigoriev I.V."/>
            <person name="Schmitt R."/>
            <person name="Kirk D."/>
            <person name="Rokhsar D.S."/>
        </authorList>
    </citation>
    <scope>NUCLEOTIDE SEQUENCE [LARGE SCALE GENOMIC DNA]</scope>
    <source>
        <strain evidence="4">f. Nagariensis / Eve</strain>
    </source>
</reference>
<dbReference type="InParanoid" id="D8TR41"/>
<dbReference type="EMBL" id="GL378332">
    <property type="protein sequence ID" value="EFJ50270.1"/>
    <property type="molecule type" value="Genomic_DNA"/>
</dbReference>
<evidence type="ECO:0000256" key="1">
    <source>
        <dbReference type="ARBA" id="ARBA00023054"/>
    </source>
</evidence>
<feature type="region of interest" description="Disordered" evidence="2">
    <location>
        <begin position="505"/>
        <end position="630"/>
    </location>
</feature>
<feature type="region of interest" description="Disordered" evidence="2">
    <location>
        <begin position="727"/>
        <end position="751"/>
    </location>
</feature>
<feature type="compositionally biased region" description="Low complexity" evidence="2">
    <location>
        <begin position="265"/>
        <end position="278"/>
    </location>
</feature>
<feature type="compositionally biased region" description="Low complexity" evidence="2">
    <location>
        <begin position="593"/>
        <end position="630"/>
    </location>
</feature>
<feature type="region of interest" description="Disordered" evidence="2">
    <location>
        <begin position="1095"/>
        <end position="1134"/>
    </location>
</feature>
<feature type="compositionally biased region" description="Basic residues" evidence="2">
    <location>
        <begin position="1244"/>
        <end position="1256"/>
    </location>
</feature>
<dbReference type="PANTHER" id="PTHR15157:SF5">
    <property type="entry name" value="UV RADIATION RESISTANCE-ASSOCIATED GENE PROTEIN"/>
    <property type="match status" value="1"/>
</dbReference>
<feature type="compositionally biased region" description="Pro residues" evidence="2">
    <location>
        <begin position="799"/>
        <end position="813"/>
    </location>
</feature>
<feature type="compositionally biased region" description="Gly residues" evidence="2">
    <location>
        <begin position="1547"/>
        <end position="1572"/>
    </location>
</feature>
<feature type="compositionally biased region" description="Gly residues" evidence="2">
    <location>
        <begin position="664"/>
        <end position="684"/>
    </location>
</feature>
<dbReference type="KEGG" id="vcn:VOLCADRAFT_89218"/>
<feature type="compositionally biased region" description="Polar residues" evidence="2">
    <location>
        <begin position="103"/>
        <end position="123"/>
    </location>
</feature>
<keyword evidence="4" id="KW-1185">Reference proteome</keyword>
<dbReference type="GO" id="GO:0005768">
    <property type="term" value="C:endosome"/>
    <property type="evidence" value="ECO:0007669"/>
    <property type="project" value="TreeGrafter"/>
</dbReference>
<feature type="compositionally biased region" description="Basic and acidic residues" evidence="2">
    <location>
        <begin position="334"/>
        <end position="355"/>
    </location>
</feature>
<dbReference type="OrthoDB" id="543077at2759"/>
<name>D8TR41_VOLCA</name>
<feature type="compositionally biased region" description="Basic and acidic residues" evidence="2">
    <location>
        <begin position="727"/>
        <end position="739"/>
    </location>
</feature>
<feature type="region of interest" description="Disordered" evidence="2">
    <location>
        <begin position="663"/>
        <end position="713"/>
    </location>
</feature>
<dbReference type="GO" id="GO:0000323">
    <property type="term" value="C:lytic vacuole"/>
    <property type="evidence" value="ECO:0007669"/>
    <property type="project" value="TreeGrafter"/>
</dbReference>
<feature type="region of interest" description="Disordered" evidence="2">
    <location>
        <begin position="1155"/>
        <end position="1258"/>
    </location>
</feature>
<dbReference type="GO" id="GO:0035493">
    <property type="term" value="P:SNARE complex assembly"/>
    <property type="evidence" value="ECO:0007669"/>
    <property type="project" value="TreeGrafter"/>
</dbReference>
<feature type="region of interest" description="Disordered" evidence="2">
    <location>
        <begin position="289"/>
        <end position="308"/>
    </location>
</feature>
<proteinExistence type="predicted"/>
<feature type="region of interest" description="Disordered" evidence="2">
    <location>
        <begin position="103"/>
        <end position="151"/>
    </location>
</feature>
<accession>D8TR41</accession>